<sequence length="141" mass="15500">MKTVDAEPFLRGDVGHVEEVNGEKSFSRNPGIISDGHVARDSLQQRLVRSGHQFLIAFSRHVCVAQNQHTATLFADQVRSYRSLGPINCGGRRVAAPMPMMKRDAKAQGDLTEPASQRYLLVSDYVPASTSRSILIVLHSA</sequence>
<keyword evidence="2" id="KW-1185">Reference proteome</keyword>
<evidence type="ECO:0000313" key="1">
    <source>
        <dbReference type="EMBL" id="KXS93799.1"/>
    </source>
</evidence>
<dbReference type="EMBL" id="LFZO01001083">
    <property type="protein sequence ID" value="KXS93799.1"/>
    <property type="molecule type" value="Genomic_DNA"/>
</dbReference>
<comment type="caution">
    <text evidence="1">The sequence shown here is derived from an EMBL/GenBank/DDBJ whole genome shotgun (WGS) entry which is preliminary data.</text>
</comment>
<dbReference type="AlphaFoldDB" id="A0A139GUC9"/>
<reference evidence="1 2" key="1">
    <citation type="submission" date="2015-07" db="EMBL/GenBank/DDBJ databases">
        <title>Comparative genomics of the Sigatoka disease complex on banana suggests a link between parallel evolutionary changes in Pseudocercospora fijiensis and Pseudocercospora eumusae and increased virulence on the banana host.</title>
        <authorList>
            <person name="Chang T.-C."/>
            <person name="Salvucci A."/>
            <person name="Crous P.W."/>
            <person name="Stergiopoulos I."/>
        </authorList>
    </citation>
    <scope>NUCLEOTIDE SEQUENCE [LARGE SCALE GENOMIC DNA]</scope>
    <source>
        <strain evidence="1 2">CBS 116634</strain>
    </source>
</reference>
<organism evidence="1 2">
    <name type="scientific">Pseudocercospora musae</name>
    <dbReference type="NCBI Taxonomy" id="113226"/>
    <lineage>
        <taxon>Eukaryota</taxon>
        <taxon>Fungi</taxon>
        <taxon>Dikarya</taxon>
        <taxon>Ascomycota</taxon>
        <taxon>Pezizomycotina</taxon>
        <taxon>Dothideomycetes</taxon>
        <taxon>Dothideomycetidae</taxon>
        <taxon>Mycosphaerellales</taxon>
        <taxon>Mycosphaerellaceae</taxon>
        <taxon>Pseudocercospora</taxon>
    </lineage>
</organism>
<accession>A0A139GUC9</accession>
<evidence type="ECO:0000313" key="2">
    <source>
        <dbReference type="Proteomes" id="UP000073492"/>
    </source>
</evidence>
<name>A0A139GUC9_9PEZI</name>
<protein>
    <submittedName>
        <fullName evidence="1">Uncharacterized protein</fullName>
    </submittedName>
</protein>
<proteinExistence type="predicted"/>
<dbReference type="Proteomes" id="UP000073492">
    <property type="component" value="Unassembled WGS sequence"/>
</dbReference>
<gene>
    <name evidence="1" type="ORF">AC579_5049</name>
</gene>